<reference evidence="10 12" key="3">
    <citation type="submission" date="2020-10" db="EMBL/GenBank/DDBJ databases">
        <title>Eggerthella sp. nov., isolated from human feces.</title>
        <authorList>
            <person name="Yajun G."/>
        </authorList>
    </citation>
    <scope>NUCLEOTIDE SEQUENCE [LARGE SCALE GENOMIC DNA]</scope>
    <source>
        <strain evidence="10 12">HF-1101</strain>
    </source>
</reference>
<dbReference type="NCBIfam" id="TIGR00945">
    <property type="entry name" value="tatC"/>
    <property type="match status" value="1"/>
</dbReference>
<feature type="transmembrane region" description="Helical" evidence="7">
    <location>
        <begin position="112"/>
        <end position="135"/>
    </location>
</feature>
<accession>A0A6N7RK92</accession>
<comment type="subcellular location">
    <subcellularLocation>
        <location evidence="7">Cell membrane</location>
        <topology evidence="7">Multi-pass membrane protein</topology>
    </subcellularLocation>
    <subcellularLocation>
        <location evidence="1">Membrane</location>
        <topology evidence="1">Multi-pass membrane protein</topology>
    </subcellularLocation>
</comment>
<comment type="subunit">
    <text evidence="7">The Tat system comprises two distinct complexes: a TatABC complex, containing multiple copies of TatA, TatB and TatC subunits, and a separate TatA complex, containing only TatA subunits. Substrates initially bind to the TatABC complex, which probably triggers association of the separate TatA complex to form the active translocon.</text>
</comment>
<evidence type="ECO:0000256" key="7">
    <source>
        <dbReference type="HAMAP-Rule" id="MF_00902"/>
    </source>
</evidence>
<keyword evidence="4 7" id="KW-1133">Transmembrane helix</keyword>
<keyword evidence="7" id="KW-0813">Transport</keyword>
<dbReference type="Pfam" id="PF00902">
    <property type="entry name" value="TatC"/>
    <property type="match status" value="1"/>
</dbReference>
<dbReference type="GO" id="GO:0043953">
    <property type="term" value="P:protein transport by the Tat complex"/>
    <property type="evidence" value="ECO:0007669"/>
    <property type="project" value="UniProtKB-UniRule"/>
</dbReference>
<dbReference type="EMBL" id="VTFY01000002">
    <property type="protein sequence ID" value="MRX81452.1"/>
    <property type="molecule type" value="Genomic_DNA"/>
</dbReference>
<dbReference type="RefSeq" id="WP_154332369.1">
    <property type="nucleotide sequence ID" value="NZ_CP063310.1"/>
</dbReference>
<keyword evidence="5 7" id="KW-0811">Translocation</keyword>
<dbReference type="AlphaFoldDB" id="A0A6N7RK92"/>
<dbReference type="InterPro" id="IPR002033">
    <property type="entry name" value="TatC"/>
</dbReference>
<reference evidence="11" key="1">
    <citation type="submission" date="2019-08" db="EMBL/GenBank/DDBJ databases">
        <title>Arthrobacter sp. nov., isolated from plateau pika and Tibetan wild ass.</title>
        <authorList>
            <person name="Ge Y."/>
        </authorList>
    </citation>
    <scope>NUCLEOTIDE SEQUENCE [LARGE SCALE GENOMIC DNA]</scope>
    <source>
        <strain evidence="11">HF-4214</strain>
    </source>
</reference>
<dbReference type="Proteomes" id="UP000438093">
    <property type="component" value="Unassembled WGS sequence"/>
</dbReference>
<feature type="transmembrane region" description="Helical" evidence="7">
    <location>
        <begin position="197"/>
        <end position="214"/>
    </location>
</feature>
<feature type="transmembrane region" description="Helical" evidence="7">
    <location>
        <begin position="80"/>
        <end position="105"/>
    </location>
</feature>
<evidence type="ECO:0000256" key="3">
    <source>
        <dbReference type="ARBA" id="ARBA00022927"/>
    </source>
</evidence>
<keyword evidence="8" id="KW-0175">Coiled coil</keyword>
<dbReference type="GO" id="GO:0009977">
    <property type="term" value="F:proton motive force dependent protein transmembrane transporter activity"/>
    <property type="evidence" value="ECO:0007669"/>
    <property type="project" value="TreeGrafter"/>
</dbReference>
<evidence type="ECO:0000256" key="5">
    <source>
        <dbReference type="ARBA" id="ARBA00023010"/>
    </source>
</evidence>
<evidence type="ECO:0000313" key="11">
    <source>
        <dbReference type="Proteomes" id="UP000438093"/>
    </source>
</evidence>
<dbReference type="Proteomes" id="UP000478463">
    <property type="component" value="Chromosome"/>
</dbReference>
<keyword evidence="11" id="KW-1185">Reference proteome</keyword>
<evidence type="ECO:0000256" key="6">
    <source>
        <dbReference type="ARBA" id="ARBA00023136"/>
    </source>
</evidence>
<keyword evidence="7" id="KW-1003">Cell membrane</keyword>
<dbReference type="HAMAP" id="MF_00902">
    <property type="entry name" value="TatC"/>
    <property type="match status" value="1"/>
</dbReference>
<feature type="transmembrane region" description="Helical" evidence="7">
    <location>
        <begin position="21"/>
        <end position="47"/>
    </location>
</feature>
<keyword evidence="2 7" id="KW-0812">Transmembrane</keyword>
<dbReference type="GO" id="GO:0065002">
    <property type="term" value="P:intracellular protein transmembrane transport"/>
    <property type="evidence" value="ECO:0007669"/>
    <property type="project" value="TreeGrafter"/>
</dbReference>
<comment type="similarity">
    <text evidence="7">Belongs to the TatC family.</text>
</comment>
<evidence type="ECO:0000256" key="4">
    <source>
        <dbReference type="ARBA" id="ARBA00022989"/>
    </source>
</evidence>
<keyword evidence="3 7" id="KW-0653">Protein transport</keyword>
<evidence type="ECO:0000313" key="10">
    <source>
        <dbReference type="EMBL" id="QOS68041.1"/>
    </source>
</evidence>
<dbReference type="GO" id="GO:0033281">
    <property type="term" value="C:TAT protein transport complex"/>
    <property type="evidence" value="ECO:0007669"/>
    <property type="project" value="UniProtKB-UniRule"/>
</dbReference>
<name>A0A6N7RK92_9ACTN</name>
<comment type="function">
    <text evidence="7">Part of the twin-arginine translocation (Tat) system that transports large folded proteins containing a characteristic twin-arginine motif in their signal peptide across membranes. Together with TatB, TatC is part of a receptor directly interacting with Tat signal peptides.</text>
</comment>
<dbReference type="KEGG" id="egd:GS424_016350"/>
<accession>A0A6L7IN97</accession>
<reference evidence="9" key="2">
    <citation type="submission" date="2019-08" db="EMBL/GenBank/DDBJ databases">
        <authorList>
            <person name="Ge Y."/>
        </authorList>
    </citation>
    <scope>NUCLEOTIDE SEQUENCE</scope>
    <source>
        <strain evidence="9">HF-4214</strain>
    </source>
</reference>
<dbReference type="PANTHER" id="PTHR30371">
    <property type="entry name" value="SEC-INDEPENDENT PROTEIN TRANSLOCASE PROTEIN TATC"/>
    <property type="match status" value="1"/>
</dbReference>
<evidence type="ECO:0000256" key="8">
    <source>
        <dbReference type="SAM" id="Coils"/>
    </source>
</evidence>
<organism evidence="9 11">
    <name type="scientific">Eggerthella guodeyinii</name>
    <dbReference type="NCBI Taxonomy" id="2690837"/>
    <lineage>
        <taxon>Bacteria</taxon>
        <taxon>Bacillati</taxon>
        <taxon>Actinomycetota</taxon>
        <taxon>Coriobacteriia</taxon>
        <taxon>Eggerthellales</taxon>
        <taxon>Eggerthellaceae</taxon>
        <taxon>Eggerthella</taxon>
    </lineage>
</organism>
<gene>
    <name evidence="7 9" type="primary">tatC</name>
    <name evidence="9" type="ORF">GJG86_02930</name>
    <name evidence="10" type="ORF">GS424_016350</name>
</gene>
<feature type="transmembrane region" description="Helical" evidence="7">
    <location>
        <begin position="220"/>
        <end position="244"/>
    </location>
</feature>
<sequence length="278" mass="31017">MPVGPARMPLFDHLGELRMRLVRIIACLAIAVVVFYMATPVISQFLLQPISPYLPDGVDGLLSGTIVLDPFEAFATRFKISIWTSIVACSPVILWQILAFFLPALKPSERKWFVPTFAAAVALFVFGTVFCYLIILDPAFQWLTDQAAGLGEVVPRASTYIDTIIKFELGFGFAFELPLIVFYLVIFDVVPYKKLRGSWRTVYVVLMVISAMATPDASPVTMLLMFAALLVLYEGSLLIARVVLSKRIKKQTEELDAEEAEERAEELALKKTKAKKAK</sequence>
<feature type="transmembrane region" description="Helical" evidence="7">
    <location>
        <begin position="169"/>
        <end position="190"/>
    </location>
</feature>
<keyword evidence="6 7" id="KW-0472">Membrane</keyword>
<dbReference type="PANTHER" id="PTHR30371:SF0">
    <property type="entry name" value="SEC-INDEPENDENT PROTEIN TRANSLOCASE PROTEIN TATC, CHLOROPLASTIC-RELATED"/>
    <property type="match status" value="1"/>
</dbReference>
<dbReference type="EMBL" id="CP063310">
    <property type="protein sequence ID" value="QOS68041.1"/>
    <property type="molecule type" value="Genomic_DNA"/>
</dbReference>
<evidence type="ECO:0000256" key="1">
    <source>
        <dbReference type="ARBA" id="ARBA00004141"/>
    </source>
</evidence>
<dbReference type="PRINTS" id="PR01840">
    <property type="entry name" value="TATCFAMILY"/>
</dbReference>
<protein>
    <recommendedName>
        <fullName evidence="7">Sec-independent protein translocase protein TatC</fullName>
    </recommendedName>
</protein>
<proteinExistence type="inferred from homology"/>
<evidence type="ECO:0000313" key="12">
    <source>
        <dbReference type="Proteomes" id="UP000478463"/>
    </source>
</evidence>
<evidence type="ECO:0000256" key="2">
    <source>
        <dbReference type="ARBA" id="ARBA00022692"/>
    </source>
</evidence>
<evidence type="ECO:0000313" key="9">
    <source>
        <dbReference type="EMBL" id="MRX81452.1"/>
    </source>
</evidence>
<feature type="coiled-coil region" evidence="8">
    <location>
        <begin position="241"/>
        <end position="277"/>
    </location>
</feature>